<accession>A0A2P5WNM4</accession>
<protein>
    <submittedName>
        <fullName evidence="1">Uncharacterized protein</fullName>
    </submittedName>
</protein>
<evidence type="ECO:0000313" key="1">
    <source>
        <dbReference type="EMBL" id="PPR92697.1"/>
    </source>
</evidence>
<name>A0A2P5WNM4_GOSBA</name>
<sequence length="142" mass="15614">MSFCEPNQDHTFDQDASHENLRFRRRVLFPACIPRTSGSCPYLTGWPALRHARSSPYVPTITIRTTSPFVTAAYDVDGAVGHGVEESVANLLVAIANRPAFATSICVPNKTTRGKVSNYAVEFCLALLLPSIKPRYKDAPAF</sequence>
<evidence type="ECO:0000313" key="2">
    <source>
        <dbReference type="Proteomes" id="UP000239757"/>
    </source>
</evidence>
<proteinExistence type="predicted"/>
<dbReference type="EMBL" id="KZ666984">
    <property type="protein sequence ID" value="PPR92697.1"/>
    <property type="molecule type" value="Genomic_DNA"/>
</dbReference>
<gene>
    <name evidence="1" type="ORF">GOBAR_AA27971</name>
</gene>
<organism evidence="1 2">
    <name type="scientific">Gossypium barbadense</name>
    <name type="common">Sea Island cotton</name>
    <name type="synonym">Hibiscus barbadensis</name>
    <dbReference type="NCBI Taxonomy" id="3634"/>
    <lineage>
        <taxon>Eukaryota</taxon>
        <taxon>Viridiplantae</taxon>
        <taxon>Streptophyta</taxon>
        <taxon>Embryophyta</taxon>
        <taxon>Tracheophyta</taxon>
        <taxon>Spermatophyta</taxon>
        <taxon>Magnoliopsida</taxon>
        <taxon>eudicotyledons</taxon>
        <taxon>Gunneridae</taxon>
        <taxon>Pentapetalae</taxon>
        <taxon>rosids</taxon>
        <taxon>malvids</taxon>
        <taxon>Malvales</taxon>
        <taxon>Malvaceae</taxon>
        <taxon>Malvoideae</taxon>
        <taxon>Gossypium</taxon>
    </lineage>
</organism>
<dbReference type="AlphaFoldDB" id="A0A2P5WNM4"/>
<reference evidence="1 2" key="1">
    <citation type="submission" date="2015-01" db="EMBL/GenBank/DDBJ databases">
        <title>Genome of allotetraploid Gossypium barbadense reveals genomic plasticity and fiber elongation in cotton evolution.</title>
        <authorList>
            <person name="Chen X."/>
            <person name="Liu X."/>
            <person name="Zhao B."/>
            <person name="Zheng H."/>
            <person name="Hu Y."/>
            <person name="Lu G."/>
            <person name="Yang C."/>
            <person name="Chen J."/>
            <person name="Shan C."/>
            <person name="Zhang L."/>
            <person name="Zhou Y."/>
            <person name="Wang L."/>
            <person name="Guo W."/>
            <person name="Bai Y."/>
            <person name="Ruan J."/>
            <person name="Shangguan X."/>
            <person name="Mao Y."/>
            <person name="Jiang J."/>
            <person name="Zhu Y."/>
            <person name="Lei J."/>
            <person name="Kang H."/>
            <person name="Chen S."/>
            <person name="He X."/>
            <person name="Wang R."/>
            <person name="Wang Y."/>
            <person name="Chen J."/>
            <person name="Wang L."/>
            <person name="Yu S."/>
            <person name="Wang B."/>
            <person name="Wei J."/>
            <person name="Song S."/>
            <person name="Lu X."/>
            <person name="Gao Z."/>
            <person name="Gu W."/>
            <person name="Deng X."/>
            <person name="Ma D."/>
            <person name="Wang S."/>
            <person name="Liang W."/>
            <person name="Fang L."/>
            <person name="Cai C."/>
            <person name="Zhu X."/>
            <person name="Zhou B."/>
            <person name="Zhang Y."/>
            <person name="Chen Z."/>
            <person name="Xu S."/>
            <person name="Zhu R."/>
            <person name="Wang S."/>
            <person name="Zhang T."/>
            <person name="Zhao G."/>
        </authorList>
    </citation>
    <scope>NUCLEOTIDE SEQUENCE [LARGE SCALE GENOMIC DNA]</scope>
    <source>
        <strain evidence="2">cv. Xinhai21</strain>
        <tissue evidence="1">Leaf</tissue>
    </source>
</reference>
<dbReference type="Proteomes" id="UP000239757">
    <property type="component" value="Unassembled WGS sequence"/>
</dbReference>